<reference evidence="2" key="1">
    <citation type="journal article" date="2023" name="Mol. Biol. Evol.">
        <title>Third-Generation Sequencing Reveals the Adaptive Role of the Epigenome in Three Deep-Sea Polychaetes.</title>
        <authorList>
            <person name="Perez M."/>
            <person name="Aroh O."/>
            <person name="Sun Y."/>
            <person name="Lan Y."/>
            <person name="Juniper S.K."/>
            <person name="Young C.R."/>
            <person name="Angers B."/>
            <person name="Qian P.Y."/>
        </authorList>
    </citation>
    <scope>NUCLEOTIDE SEQUENCE</scope>
    <source>
        <strain evidence="2">R07B-5</strain>
    </source>
</reference>
<dbReference type="EMBL" id="JAODUO010000927">
    <property type="protein sequence ID" value="KAK2172797.1"/>
    <property type="molecule type" value="Genomic_DNA"/>
</dbReference>
<dbReference type="Proteomes" id="UP001209878">
    <property type="component" value="Unassembled WGS sequence"/>
</dbReference>
<evidence type="ECO:0000256" key="1">
    <source>
        <dbReference type="SAM" id="MobiDB-lite"/>
    </source>
</evidence>
<feature type="non-terminal residue" evidence="2">
    <location>
        <position position="158"/>
    </location>
</feature>
<name>A0AAD9KK48_RIDPI</name>
<evidence type="ECO:0000313" key="3">
    <source>
        <dbReference type="Proteomes" id="UP001209878"/>
    </source>
</evidence>
<evidence type="ECO:0000313" key="2">
    <source>
        <dbReference type="EMBL" id="KAK2172797.1"/>
    </source>
</evidence>
<protein>
    <submittedName>
        <fullName evidence="2">Uncharacterized protein</fullName>
    </submittedName>
</protein>
<proteinExistence type="predicted"/>
<feature type="region of interest" description="Disordered" evidence="1">
    <location>
        <begin position="37"/>
        <end position="94"/>
    </location>
</feature>
<organism evidence="2 3">
    <name type="scientific">Ridgeia piscesae</name>
    <name type="common">Tubeworm</name>
    <dbReference type="NCBI Taxonomy" id="27915"/>
    <lineage>
        <taxon>Eukaryota</taxon>
        <taxon>Metazoa</taxon>
        <taxon>Spiralia</taxon>
        <taxon>Lophotrochozoa</taxon>
        <taxon>Annelida</taxon>
        <taxon>Polychaeta</taxon>
        <taxon>Sedentaria</taxon>
        <taxon>Canalipalpata</taxon>
        <taxon>Sabellida</taxon>
        <taxon>Siboglinidae</taxon>
        <taxon>Ridgeia</taxon>
    </lineage>
</organism>
<comment type="caution">
    <text evidence="2">The sequence shown here is derived from an EMBL/GenBank/DDBJ whole genome shotgun (WGS) entry which is preliminary data.</text>
</comment>
<sequence length="158" mass="17222">VSPAPASVRLDDILYGFGRPHENTPLVTAGRTLVVTPPTKSRRSHGLSQKGYLSQDAGLETDDGTIVQARRGWRKGNTELEDQPLPRWENEENNKSNIMTPVARNVDSDGIYDFALSTATLVYFGSTMSLFPVVTGHPTPGDGRFKPRGRAAEASDLL</sequence>
<feature type="region of interest" description="Disordered" evidence="1">
    <location>
        <begin position="137"/>
        <end position="158"/>
    </location>
</feature>
<accession>A0AAD9KK48</accession>
<dbReference type="AlphaFoldDB" id="A0AAD9KK48"/>
<gene>
    <name evidence="2" type="ORF">NP493_928g01063</name>
</gene>
<keyword evidence="3" id="KW-1185">Reference proteome</keyword>